<dbReference type="EMBL" id="FQXQ01000001">
    <property type="protein sequence ID" value="SHH32520.1"/>
    <property type="molecule type" value="Genomic_DNA"/>
</dbReference>
<dbReference type="PANTHER" id="PTHR10161">
    <property type="entry name" value="TARTRATE-RESISTANT ACID PHOSPHATASE TYPE 5"/>
    <property type="match status" value="1"/>
</dbReference>
<dbReference type="PROSITE" id="PS51257">
    <property type="entry name" value="PROKAR_LIPOPROTEIN"/>
    <property type="match status" value="1"/>
</dbReference>
<dbReference type="Pfam" id="PF00149">
    <property type="entry name" value="Metallophos"/>
    <property type="match status" value="1"/>
</dbReference>
<keyword evidence="1" id="KW-0732">Signal</keyword>
<dbReference type="InterPro" id="IPR004843">
    <property type="entry name" value="Calcineurin-like_PHP"/>
</dbReference>
<evidence type="ECO:0000259" key="3">
    <source>
        <dbReference type="Pfam" id="PF00149"/>
    </source>
</evidence>
<reference evidence="5" key="1">
    <citation type="submission" date="2016-11" db="EMBL/GenBank/DDBJ databases">
        <authorList>
            <person name="Varghese N."/>
            <person name="Submissions S."/>
        </authorList>
    </citation>
    <scope>NUCLEOTIDE SEQUENCE [LARGE SCALE GENOMIC DNA]</scope>
    <source>
        <strain evidence="5">DSM 100572</strain>
    </source>
</reference>
<dbReference type="InterPro" id="IPR051558">
    <property type="entry name" value="Metallophosphoesterase_PAP"/>
</dbReference>
<dbReference type="Proteomes" id="UP000184109">
    <property type="component" value="Unassembled WGS sequence"/>
</dbReference>
<organism evidence="4 5">
    <name type="scientific">Wenyingzhuangia marina</name>
    <dbReference type="NCBI Taxonomy" id="1195760"/>
    <lineage>
        <taxon>Bacteria</taxon>
        <taxon>Pseudomonadati</taxon>
        <taxon>Bacteroidota</taxon>
        <taxon>Flavobacteriia</taxon>
        <taxon>Flavobacteriales</taxon>
        <taxon>Flavobacteriaceae</taxon>
        <taxon>Wenyingzhuangia</taxon>
    </lineage>
</organism>
<evidence type="ECO:0000313" key="5">
    <source>
        <dbReference type="Proteomes" id="UP000184109"/>
    </source>
</evidence>
<sequence>MNLISLKNSLLFISMLLVMSCATYKKQISEQFKNWNVNKNTSKEISNIYLIGDAGDLATGNKTLESLKKELLNQSENSTVIFLGDNVYPKGISPKKGKKQKDGISKLNAQLDILKNYKGKTLFIPGNHDWYYGLDGLKKQEKLVEDALGKNTFLPENGCPLEVVHLNKEVDVIVVDSQWYITDWDQHPEMNDKCDEIKTREKFFVELEGLINKSQQKITLLAIHHPMISKGTHGGENSFKQHIFPLPINIPLPGLGTLFQAIRKTSGLSPQDLNAHRYLQLTERITTLAKEHPHLIFVSGHDHNLQYLYKDGIPQIISGAGSKTSPTYLGKEKGFTYGKNGYAKLSIYPNKEVSVAFKNNIKTIFETTVFKAEQEKRETVYNHLNIPPFVNAAIYPKNLTDKNKVFKAIWGHHYRNEYSIPVKAKTVLLDTLYGGLTVVKKGGGHQSKSLRLVNPDGKQYVMRALKKSAVRFLQTVAFKNDYVTNQLKNTYTENILFDFYTSAHPYTPFIIGDLSDPINVYHTNPKLFYIPKQNALIPYDNEFGDALYMIEERPEEDQKKIASFGFPDDIISTDDLFEELRDDKNNKLDEKNYVTARLFDMILGDWDRHTDQWRWAVFKDGKHKTFRPIPRDRDQAFSNYDGPLLTTLTTLVDPIKLMQTYDKDIRNLFKFNDEPYPIDVSLLQESNYKIWEEQANYIKQNLTDEVINKAFDQLPDAVKNNNIERIEEVLKYRRDHVIETAKNYRKILEKFAIVKGSDKDDWFEVTADKKLTTILVFNIKDGKKEDLHFTKEFNNNNTKEIWIYGLDDNDYYEVKNISKKSPKIRLIGGQNHDTYEIDNAKNIRVHDFKTKKNTFKGRFKKHLSNQYDKNIYEYRKVKDNTLTVLPLVAYNPDDGINFGPSITFTNYGFNRQPFTNQHHVSLKYFSATVGFDFAHKSEFATYYNHWNLFVNTRLTSSNFSNNFFGFGNNTMNNDHALGLDYNRVKSEIKSIEPGITWNNLMGAKFNISIPLTIYELEETEGRYINTLPIEFDEQNFAGIKTSLNFSNFDSTSLPSLGFDFNLDSGWDYNLSKESSLAYVKTNLGMMFPISLNHKWVFASKIRSQFNFGENFQLYQSAFIGGNNGLRGFRNERFAGKSAFTQNSNIRYTINKVKTPILPVTYGLSLGYDYGRVWLPNEVSDRWHTSYGTTLWFSAPLAKINLNLFNSKEGLRFTFGVGVDW</sequence>
<accession>A0A1M5S217</accession>
<dbReference type="GO" id="GO:0016787">
    <property type="term" value="F:hydrolase activity"/>
    <property type="evidence" value="ECO:0007669"/>
    <property type="project" value="UniProtKB-KW"/>
</dbReference>
<dbReference type="PANTHER" id="PTHR10161:SF14">
    <property type="entry name" value="TARTRATE-RESISTANT ACID PHOSPHATASE TYPE 5"/>
    <property type="match status" value="1"/>
</dbReference>
<dbReference type="OrthoDB" id="333971at2"/>
<dbReference type="AlphaFoldDB" id="A0A1M5S217"/>
<evidence type="ECO:0000256" key="1">
    <source>
        <dbReference type="ARBA" id="ARBA00022729"/>
    </source>
</evidence>
<dbReference type="SUPFAM" id="SSF56300">
    <property type="entry name" value="Metallo-dependent phosphatases"/>
    <property type="match status" value="1"/>
</dbReference>
<gene>
    <name evidence="4" type="ORF">SAMN05444281_0087</name>
</gene>
<name>A0A1M5S217_9FLAO</name>
<keyword evidence="2" id="KW-0378">Hydrolase</keyword>
<dbReference type="Gene3D" id="3.60.21.10">
    <property type="match status" value="1"/>
</dbReference>
<keyword evidence="5" id="KW-1185">Reference proteome</keyword>
<proteinExistence type="predicted"/>
<feature type="domain" description="Calcineurin-like phosphoesterase" evidence="3">
    <location>
        <begin position="52"/>
        <end position="240"/>
    </location>
</feature>
<evidence type="ECO:0000256" key="2">
    <source>
        <dbReference type="ARBA" id="ARBA00022801"/>
    </source>
</evidence>
<dbReference type="STRING" id="1195760.SAMN05444281_0087"/>
<dbReference type="RefSeq" id="WP_073117710.1">
    <property type="nucleotide sequence ID" value="NZ_BMEN01000005.1"/>
</dbReference>
<evidence type="ECO:0000313" key="4">
    <source>
        <dbReference type="EMBL" id="SHH32520.1"/>
    </source>
</evidence>
<protein>
    <submittedName>
        <fullName evidence="4">Calcineurin-like phosphoesterase</fullName>
    </submittedName>
</protein>
<dbReference type="InterPro" id="IPR029052">
    <property type="entry name" value="Metallo-depent_PP-like"/>
</dbReference>